<keyword evidence="1" id="KW-1133">Transmembrane helix</keyword>
<feature type="transmembrane region" description="Helical" evidence="1">
    <location>
        <begin position="12"/>
        <end position="41"/>
    </location>
</feature>
<feature type="transmembrane region" description="Helical" evidence="1">
    <location>
        <begin position="47"/>
        <end position="64"/>
    </location>
</feature>
<name>A0A7J2TJ68_ARCFL</name>
<feature type="transmembrane region" description="Helical" evidence="1">
    <location>
        <begin position="205"/>
        <end position="232"/>
    </location>
</feature>
<feature type="transmembrane region" description="Helical" evidence="1">
    <location>
        <begin position="143"/>
        <end position="166"/>
    </location>
</feature>
<accession>A0A7J2TJ68</accession>
<reference evidence="2" key="1">
    <citation type="journal article" date="2020" name="mSystems">
        <title>Genome- and Community-Level Interaction Insights into Carbon Utilization and Element Cycling Functions of Hydrothermarchaeota in Hydrothermal Sediment.</title>
        <authorList>
            <person name="Zhou Z."/>
            <person name="Liu Y."/>
            <person name="Xu W."/>
            <person name="Pan J."/>
            <person name="Luo Z.H."/>
            <person name="Li M."/>
        </authorList>
    </citation>
    <scope>NUCLEOTIDE SEQUENCE [LARGE SCALE GENOMIC DNA]</scope>
    <source>
        <strain evidence="2">SpSt-26</strain>
    </source>
</reference>
<keyword evidence="1" id="KW-0812">Transmembrane</keyword>
<organism evidence="2">
    <name type="scientific">Archaeoglobus fulgidus</name>
    <dbReference type="NCBI Taxonomy" id="2234"/>
    <lineage>
        <taxon>Archaea</taxon>
        <taxon>Methanobacteriati</taxon>
        <taxon>Methanobacteriota</taxon>
        <taxon>Archaeoglobi</taxon>
        <taxon>Archaeoglobales</taxon>
        <taxon>Archaeoglobaceae</taxon>
        <taxon>Archaeoglobus</taxon>
    </lineage>
</organism>
<dbReference type="Pfam" id="PF07758">
    <property type="entry name" value="DUF1614"/>
    <property type="match status" value="1"/>
</dbReference>
<feature type="transmembrane region" description="Helical" evidence="1">
    <location>
        <begin position="116"/>
        <end position="136"/>
    </location>
</feature>
<proteinExistence type="predicted"/>
<gene>
    <name evidence="2" type="ORF">ENP88_06495</name>
</gene>
<sequence length="233" mass="25654">MRDYIYPPIIFPLFLILIVLPFLVFSLVFLGSAVFEIIFGIESEKALVLFAMIVFGSVVNIPLFEKRGFEVVRRYEIFGFIYTVRSRKNLTVAVNLGGCIIPVILALKLLYEIFEFVPVLIFLISFLFSSLIIYAFARPIPGVGIVVPMFLPPLVATFASFLAFTVSNAPMILLPKASFAIGVLSALFGADILHLKDIERIGYGVVSIGGAGTFDGIFLTGIFAVLFSVLLVH</sequence>
<dbReference type="AlphaFoldDB" id="A0A7J2TJ68"/>
<comment type="caution">
    <text evidence="2">The sequence shown here is derived from an EMBL/GenBank/DDBJ whole genome shotgun (WGS) entry which is preliminary data.</text>
</comment>
<evidence type="ECO:0000256" key="1">
    <source>
        <dbReference type="SAM" id="Phobius"/>
    </source>
</evidence>
<dbReference type="EMBL" id="DSLA01000098">
    <property type="protein sequence ID" value="HEH35779.1"/>
    <property type="molecule type" value="Genomic_DNA"/>
</dbReference>
<feature type="transmembrane region" description="Helical" evidence="1">
    <location>
        <begin position="172"/>
        <end position="193"/>
    </location>
</feature>
<dbReference type="InterPro" id="IPR011672">
    <property type="entry name" value="DUF1614"/>
</dbReference>
<evidence type="ECO:0000313" key="2">
    <source>
        <dbReference type="EMBL" id="HEH35779.1"/>
    </source>
</evidence>
<protein>
    <submittedName>
        <fullName evidence="2">DUF1614 domain-containing protein</fullName>
    </submittedName>
</protein>
<keyword evidence="1" id="KW-0472">Membrane</keyword>
<feature type="transmembrane region" description="Helical" evidence="1">
    <location>
        <begin position="90"/>
        <end position="110"/>
    </location>
</feature>